<gene>
    <name evidence="2" type="ORF">ACFPN9_16580</name>
</gene>
<name>A0ABW0P591_9HYPH</name>
<dbReference type="Pfam" id="PF01370">
    <property type="entry name" value="Epimerase"/>
    <property type="match status" value="1"/>
</dbReference>
<comment type="caution">
    <text evidence="2">The sequence shown here is derived from an EMBL/GenBank/DDBJ whole genome shotgun (WGS) entry which is preliminary data.</text>
</comment>
<dbReference type="InterPro" id="IPR036291">
    <property type="entry name" value="NAD(P)-bd_dom_sf"/>
</dbReference>
<sequence length="309" mass="32036">MSGERVLVTGAGGFVGPHVVQALLAAGYRVRITQRNGTEPPPGVEAVVTGDFAAPIDWAPALAGVAHVVHLAGLAHAGPGLDEALYRQVNTHATLDLAQAAYRAGVGRFVFVSSIKALSGASDAPPLDEDAPPAPDDAYGRSKLAAEQGLAGIDLDWVALRPVLVYGPGVKANMAALVRLARLPLPLPLGGLTAPRSLLAVENLADAVLFALTPRCPARRAYALADPEPLSVAEMLAALRKGMGRAPGLVPAPAGWLRLAAGLVGRREAFDKLAGSLVARPEALLRAGWRPPLATRVGLERLGQRRDAI</sequence>
<dbReference type="RefSeq" id="WP_066717730.1">
    <property type="nucleotide sequence ID" value="NZ_JBHSLU010000051.1"/>
</dbReference>
<reference evidence="3" key="1">
    <citation type="journal article" date="2019" name="Int. J. Syst. Evol. Microbiol.">
        <title>The Global Catalogue of Microorganisms (GCM) 10K type strain sequencing project: providing services to taxonomists for standard genome sequencing and annotation.</title>
        <authorList>
            <consortium name="The Broad Institute Genomics Platform"/>
            <consortium name="The Broad Institute Genome Sequencing Center for Infectious Disease"/>
            <person name="Wu L."/>
            <person name="Ma J."/>
        </authorList>
    </citation>
    <scope>NUCLEOTIDE SEQUENCE [LARGE SCALE GENOMIC DNA]</scope>
    <source>
        <strain evidence="3">CCUG 43117</strain>
    </source>
</reference>
<dbReference type="PANTHER" id="PTHR43245:SF58">
    <property type="entry name" value="BLL5923 PROTEIN"/>
    <property type="match status" value="1"/>
</dbReference>
<dbReference type="Gene3D" id="3.40.50.720">
    <property type="entry name" value="NAD(P)-binding Rossmann-like Domain"/>
    <property type="match status" value="1"/>
</dbReference>
<dbReference type="PANTHER" id="PTHR43245">
    <property type="entry name" value="BIFUNCTIONAL POLYMYXIN RESISTANCE PROTEIN ARNA"/>
    <property type="match status" value="1"/>
</dbReference>
<dbReference type="SUPFAM" id="SSF51735">
    <property type="entry name" value="NAD(P)-binding Rossmann-fold domains"/>
    <property type="match status" value="1"/>
</dbReference>
<evidence type="ECO:0000313" key="3">
    <source>
        <dbReference type="Proteomes" id="UP001596060"/>
    </source>
</evidence>
<feature type="domain" description="NAD-dependent epimerase/dehydratase" evidence="1">
    <location>
        <begin position="6"/>
        <end position="214"/>
    </location>
</feature>
<evidence type="ECO:0000259" key="1">
    <source>
        <dbReference type="Pfam" id="PF01370"/>
    </source>
</evidence>
<accession>A0ABW0P591</accession>
<proteinExistence type="predicted"/>
<keyword evidence="3" id="KW-1185">Reference proteome</keyword>
<dbReference type="EMBL" id="JBHSLU010000051">
    <property type="protein sequence ID" value="MFC5506867.1"/>
    <property type="molecule type" value="Genomic_DNA"/>
</dbReference>
<protein>
    <submittedName>
        <fullName evidence="2">NAD-dependent epimerase/dehydratase family protein</fullName>
    </submittedName>
</protein>
<dbReference type="InterPro" id="IPR050177">
    <property type="entry name" value="Lipid_A_modif_metabolic_enz"/>
</dbReference>
<dbReference type="InterPro" id="IPR001509">
    <property type="entry name" value="Epimerase_deHydtase"/>
</dbReference>
<dbReference type="Proteomes" id="UP001596060">
    <property type="component" value="Unassembled WGS sequence"/>
</dbReference>
<evidence type="ECO:0000313" key="2">
    <source>
        <dbReference type="EMBL" id="MFC5506867.1"/>
    </source>
</evidence>
<organism evidence="2 3">
    <name type="scientific">Bosea massiliensis</name>
    <dbReference type="NCBI Taxonomy" id="151419"/>
    <lineage>
        <taxon>Bacteria</taxon>
        <taxon>Pseudomonadati</taxon>
        <taxon>Pseudomonadota</taxon>
        <taxon>Alphaproteobacteria</taxon>
        <taxon>Hyphomicrobiales</taxon>
        <taxon>Boseaceae</taxon>
        <taxon>Bosea</taxon>
    </lineage>
</organism>